<gene>
    <name evidence="2" type="ORF">ENS29_17650</name>
</gene>
<accession>A0A7C4RV10</accession>
<protein>
    <submittedName>
        <fullName evidence="2">DUF499 domain-containing protein</fullName>
    </submittedName>
</protein>
<evidence type="ECO:0000313" key="2">
    <source>
        <dbReference type="EMBL" id="HGU34647.1"/>
    </source>
</evidence>
<feature type="region of interest" description="Disordered" evidence="1">
    <location>
        <begin position="827"/>
        <end position="867"/>
    </location>
</feature>
<dbReference type="InterPro" id="IPR007555">
    <property type="entry name" value="DUF499"/>
</dbReference>
<comment type="caution">
    <text evidence="2">The sequence shown here is derived from an EMBL/GenBank/DDBJ whole genome shotgun (WGS) entry which is preliminary data.</text>
</comment>
<dbReference type="Pfam" id="PF04465">
    <property type="entry name" value="DUF499"/>
    <property type="match status" value="1"/>
</dbReference>
<sequence length="946" mass="105017">MEHWYKIATPRKEVREGRSFNPDEFAIHLEQVIAKTAPEDYREPSKFFSRTCFTRALREHAGMVLRRLSGETVNTAPVMTLITQFGGGKTHTLAALYHLASNGEKAAEYAGVGELLSEAGIKTVPAARVAAFVGNAWDPQDGRETPWIDIAWQLAGQEGVRVLGATAKTTPPGTEAIARVFKAAGGPVLLLFDEVLNFLNRHRGMAEQFHAFIQNLTVATTGTTQGAAVISLPRSQVEMTDWDMQWQDKITKVVRRVAKDLIANDETEISEVVRRRLFEDIGSERVRKAVCKTYADWCFERRAQLPPEWTAVDTAATESKAREYLRNRFEACYPFHPATLSVFQRKWQALSQYQQTRGTLAMLAQWISWAYRTGFTEARREPLITLGSAPLEVPEFRSVVLGQLGESRLVAAIDADISGAQSHARALDVDTKGALRNIHRRVGTTILFESSGGQIDKVAHLPELRFALGEPEVDTTSVDTAAFSLEDKSYFIRRVGSDGFKISHQATLKKVVSDRRASLDEETEIKPAMRILIQKEFDRGASLPIVTFPTDGASVQDTPKLTLVVVDPESEWNPHPQPLSQWERGAEGGVRARIAEWTRHRGKSPRLYPGSLVWCVKKPGRDLRDQVELWLAWKRVAKEVAEGTLGRDFDRSDRVELQAKVSDAEEAAKDEVWGGYRFVVIADQREPDGLKTIDLGAGHSSGSETLCGRVITALKSQALLNESVGAGYIERNWPPALRESGAWPLSSLRQSFLNGSLTRLLDPDTVLRTKIVEFVSRGDFGLASGLKPDGHYERVLYKEFTDPAEVTFESGVFLLLKTKAIGLKAPPEPAPAGRAEKVPAPEPVPSNEPGSEPESPCLPADRESTPDPGAKMFRIYGDVPPEIWNRLGTKILPKLRSAVPAGRQSEDIKIHIDFSVTIDRQLERTFEADLKQILEDLGLTGRVHFG</sequence>
<evidence type="ECO:0000256" key="1">
    <source>
        <dbReference type="SAM" id="MobiDB-lite"/>
    </source>
</evidence>
<dbReference type="AlphaFoldDB" id="A0A7C4RV10"/>
<name>A0A7C4RV10_9BACT</name>
<proteinExistence type="predicted"/>
<dbReference type="EMBL" id="DSUH01000399">
    <property type="protein sequence ID" value="HGU34647.1"/>
    <property type="molecule type" value="Genomic_DNA"/>
</dbReference>
<organism evidence="2">
    <name type="scientific">Desulfatirhabdium butyrativorans</name>
    <dbReference type="NCBI Taxonomy" id="340467"/>
    <lineage>
        <taxon>Bacteria</taxon>
        <taxon>Pseudomonadati</taxon>
        <taxon>Thermodesulfobacteriota</taxon>
        <taxon>Desulfobacteria</taxon>
        <taxon>Desulfobacterales</taxon>
        <taxon>Desulfatirhabdiaceae</taxon>
        <taxon>Desulfatirhabdium</taxon>
    </lineage>
</organism>
<reference evidence="2" key="1">
    <citation type="journal article" date="2020" name="mSystems">
        <title>Genome- and Community-Level Interaction Insights into Carbon Utilization and Element Cycling Functions of Hydrothermarchaeota in Hydrothermal Sediment.</title>
        <authorList>
            <person name="Zhou Z."/>
            <person name="Liu Y."/>
            <person name="Xu W."/>
            <person name="Pan J."/>
            <person name="Luo Z.H."/>
            <person name="Li M."/>
        </authorList>
    </citation>
    <scope>NUCLEOTIDE SEQUENCE [LARGE SCALE GENOMIC DNA]</scope>
    <source>
        <strain evidence="2">SpSt-477</strain>
    </source>
</reference>